<feature type="coiled-coil region" evidence="6">
    <location>
        <begin position="10"/>
        <end position="37"/>
    </location>
</feature>
<evidence type="ECO:0000256" key="1">
    <source>
        <dbReference type="ARBA" id="ARBA00005915"/>
    </source>
</evidence>
<dbReference type="InterPro" id="IPR041122">
    <property type="entry name" value="RecJ_OB"/>
</dbReference>
<dbReference type="Proteomes" id="UP000029714">
    <property type="component" value="Unassembled WGS sequence"/>
</dbReference>
<dbReference type="InterPro" id="IPR003156">
    <property type="entry name" value="DHHA1_dom"/>
</dbReference>
<keyword evidence="12" id="KW-1185">Reference proteome</keyword>
<reference evidence="11 12" key="1">
    <citation type="journal article" date="2014" name="Genome Announc.">
        <title>Draft genome sequences of eight enterohepatic helicobacter species isolated from both laboratory and wild rodents.</title>
        <authorList>
            <person name="Sheh A."/>
            <person name="Shen Z."/>
            <person name="Fox J.G."/>
        </authorList>
    </citation>
    <scope>NUCLEOTIDE SEQUENCE [LARGE SCALE GENOMIC DNA]</scope>
    <source>
        <strain evidence="11 12">MIT 97-6194</strain>
    </source>
</reference>
<comment type="caution">
    <text evidence="11">The sequence shown here is derived from an EMBL/GenBank/DDBJ whole genome shotgun (WGS) entry which is preliminary data.</text>
</comment>
<evidence type="ECO:0000313" key="12">
    <source>
        <dbReference type="Proteomes" id="UP000029714"/>
    </source>
</evidence>
<evidence type="ECO:0000313" key="11">
    <source>
        <dbReference type="EMBL" id="TLD95293.1"/>
    </source>
</evidence>
<keyword evidence="5 11" id="KW-0269">Exonuclease</keyword>
<dbReference type="Gene3D" id="3.90.1640.30">
    <property type="match status" value="1"/>
</dbReference>
<evidence type="ECO:0000259" key="7">
    <source>
        <dbReference type="Pfam" id="PF01368"/>
    </source>
</evidence>
<evidence type="ECO:0000256" key="5">
    <source>
        <dbReference type="ARBA" id="ARBA00022839"/>
    </source>
</evidence>
<dbReference type="RefSeq" id="WP_052062499.1">
    <property type="nucleotide sequence ID" value="NZ_JRMP02000003.1"/>
</dbReference>
<evidence type="ECO:0000256" key="6">
    <source>
        <dbReference type="SAM" id="Coils"/>
    </source>
</evidence>
<sequence length="610" mass="69398">MTKDRVVSARRHINHELFNKKEEINALKKELALLNNINHIHNLLESRFKHFKFDSLKGLPHPDTLLNNIESSFLVVEKILLNEKIVIAGDYDADGICATCLTLDFFEHIGYTNVAYAMPNRFKHGYGFSPLLFNEIMELHPDTRLIITVDNGVSSFEAGAMCVERGIDLIITDHHTLESINGIERIPPCNFLVNPQQSMYTFEYPDICGSLVAWYLCCAIKITLKSIAKDTSIFMEYLKDSNKIQNLDSKEIHKIAKNYAKKFHNFNMNEFLLLVGIAIISDVMPLNAINHTICKYALKNLHRSKKIAIQTLVSHLSHKIDSQTLGFRLIPLLNAAGRIEDGKIALNFLRSKDEKEAQDYFRTLKILNDKRRALQDEVTYKAFDSLSRFNQSKHIIFAVGDDWHEGVLGIVAGKMTSDFKKPCFVLTHTNGICKGSARSFGDIDLISSMQRLAHLTNRHGGHTGAVGLEIPYANIQVFIDSFEPILCDEMETKSHILGILHPEVISHDLLATIDIFEPYGNGNPVPKFFLELEILGYKRTTKGFLEFALRFESSVIKAMFFNSQYATFTFNSGDLLQFSATPMLDSQNYQNSQIMLIIDRIYGLLRYETR</sequence>
<proteinExistence type="inferred from homology"/>
<dbReference type="EMBL" id="JRMP02000003">
    <property type="protein sequence ID" value="TLD95293.1"/>
    <property type="molecule type" value="Genomic_DNA"/>
</dbReference>
<dbReference type="InterPro" id="IPR001667">
    <property type="entry name" value="DDH_dom"/>
</dbReference>
<keyword evidence="6" id="KW-0175">Coiled coil</keyword>
<gene>
    <name evidence="10" type="ORF">DCO61_10140</name>
    <name evidence="11" type="ORF">LS64_002790</name>
</gene>
<feature type="domain" description="RecJ OB" evidence="9">
    <location>
        <begin position="500"/>
        <end position="592"/>
    </location>
</feature>
<dbReference type="EMBL" id="QBIU01000002">
    <property type="protein sequence ID" value="MWV70346.1"/>
    <property type="molecule type" value="Genomic_DNA"/>
</dbReference>
<accession>A0A347VKH4</accession>
<protein>
    <recommendedName>
        <fullName evidence="2">Single-stranded-DNA-specific exonuclease RecJ</fullName>
    </recommendedName>
</protein>
<dbReference type="STRING" id="1548018.LS64_07930"/>
<dbReference type="Proteomes" id="UP000477070">
    <property type="component" value="Unassembled WGS sequence"/>
</dbReference>
<evidence type="ECO:0000259" key="9">
    <source>
        <dbReference type="Pfam" id="PF17768"/>
    </source>
</evidence>
<dbReference type="OrthoDB" id="9809852at2"/>
<dbReference type="Gene3D" id="3.10.310.30">
    <property type="match status" value="1"/>
</dbReference>
<keyword evidence="3" id="KW-0540">Nuclease</keyword>
<dbReference type="GO" id="GO:0003676">
    <property type="term" value="F:nucleic acid binding"/>
    <property type="evidence" value="ECO:0007669"/>
    <property type="project" value="InterPro"/>
</dbReference>
<comment type="similarity">
    <text evidence="1">Belongs to the RecJ family.</text>
</comment>
<evidence type="ECO:0000259" key="8">
    <source>
        <dbReference type="Pfam" id="PF02272"/>
    </source>
</evidence>
<reference evidence="11 12" key="2">
    <citation type="journal article" date="2016" name="Infect. Immun.">
        <title>Helicobacter saguini, a Novel Helicobacter Isolated from Cotton-Top Tamarins with Ulcerative Colitis, Has Proinflammatory Properties and Induces Typhlocolitis and Dysplasia in Gnotobiotic IL-10-/- Mice.</title>
        <authorList>
            <person name="Shen Z."/>
            <person name="Mannion A."/>
            <person name="Whary M.T."/>
            <person name="Muthupalani S."/>
            <person name="Sheh A."/>
            <person name="Feng Y."/>
            <person name="Gong G."/>
            <person name="Vandamme P."/>
            <person name="Holcombe H.R."/>
            <person name="Paster B.J."/>
            <person name="Fox J.G."/>
        </authorList>
    </citation>
    <scope>NUCLEOTIDE SEQUENCE [LARGE SCALE GENOMIC DNA]</scope>
    <source>
        <strain evidence="11 12">MIT 97-6194</strain>
    </source>
</reference>
<evidence type="ECO:0000256" key="2">
    <source>
        <dbReference type="ARBA" id="ARBA00019841"/>
    </source>
</evidence>
<dbReference type="Pfam" id="PF17768">
    <property type="entry name" value="RecJ_OB"/>
    <property type="match status" value="1"/>
</dbReference>
<keyword evidence="4" id="KW-0378">Hydrolase</keyword>
<organism evidence="11 12">
    <name type="scientific">Helicobacter saguini</name>
    <dbReference type="NCBI Taxonomy" id="1548018"/>
    <lineage>
        <taxon>Bacteria</taxon>
        <taxon>Pseudomonadati</taxon>
        <taxon>Campylobacterota</taxon>
        <taxon>Epsilonproteobacteria</taxon>
        <taxon>Campylobacterales</taxon>
        <taxon>Helicobacteraceae</taxon>
        <taxon>Helicobacter</taxon>
    </lineage>
</organism>
<evidence type="ECO:0000313" key="10">
    <source>
        <dbReference type="EMBL" id="MWV70346.1"/>
    </source>
</evidence>
<evidence type="ECO:0000256" key="4">
    <source>
        <dbReference type="ARBA" id="ARBA00022801"/>
    </source>
</evidence>
<dbReference type="PANTHER" id="PTHR30255">
    <property type="entry name" value="SINGLE-STRANDED-DNA-SPECIFIC EXONUCLEASE RECJ"/>
    <property type="match status" value="1"/>
</dbReference>
<reference evidence="11" key="3">
    <citation type="submission" date="2018-04" db="EMBL/GenBank/DDBJ databases">
        <authorList>
            <person name="Sheh A."/>
            <person name="Shen Z."/>
            <person name="Mannion A.J."/>
            <person name="Fox J.G."/>
        </authorList>
    </citation>
    <scope>NUCLEOTIDE SEQUENCE</scope>
    <source>
        <strain evidence="11">MIT 97-6194</strain>
    </source>
</reference>
<name>A0A347VKH4_9HELI</name>
<dbReference type="Pfam" id="PF01368">
    <property type="entry name" value="DHH"/>
    <property type="match status" value="1"/>
</dbReference>
<evidence type="ECO:0000256" key="3">
    <source>
        <dbReference type="ARBA" id="ARBA00022722"/>
    </source>
</evidence>
<feature type="domain" description="DDH" evidence="7">
    <location>
        <begin position="84"/>
        <end position="220"/>
    </location>
</feature>
<reference evidence="10 13" key="4">
    <citation type="submission" date="2019-12" db="EMBL/GenBank/DDBJ databases">
        <title>Multi-Generational Helicobacter saguini Isolates.</title>
        <authorList>
            <person name="Mannion A."/>
            <person name="Shen Z."/>
            <person name="Fox J.G."/>
        </authorList>
    </citation>
    <scope>NUCLEOTIDE SEQUENCE [LARGE SCALE GENOMIC DNA]</scope>
    <source>
        <strain evidence="10">16-048</strain>
        <strain evidence="13">16-048 (F4)</strain>
    </source>
</reference>
<dbReference type="InterPro" id="IPR038763">
    <property type="entry name" value="DHH_sf"/>
</dbReference>
<dbReference type="Pfam" id="PF02272">
    <property type="entry name" value="DHHA1"/>
    <property type="match status" value="1"/>
</dbReference>
<dbReference type="InterPro" id="IPR051673">
    <property type="entry name" value="SSDNA_exonuclease_RecJ"/>
</dbReference>
<dbReference type="PANTHER" id="PTHR30255:SF2">
    <property type="entry name" value="SINGLE-STRANDED-DNA-SPECIFIC EXONUCLEASE RECJ"/>
    <property type="match status" value="1"/>
</dbReference>
<evidence type="ECO:0000313" key="13">
    <source>
        <dbReference type="Proteomes" id="UP000477070"/>
    </source>
</evidence>
<dbReference type="AlphaFoldDB" id="A0A347VKH4"/>
<dbReference type="SUPFAM" id="SSF64182">
    <property type="entry name" value="DHH phosphoesterases"/>
    <property type="match status" value="1"/>
</dbReference>
<dbReference type="GO" id="GO:0004527">
    <property type="term" value="F:exonuclease activity"/>
    <property type="evidence" value="ECO:0007669"/>
    <property type="project" value="UniProtKB-KW"/>
</dbReference>
<feature type="domain" description="DHHA1" evidence="8">
    <location>
        <begin position="395"/>
        <end position="483"/>
    </location>
</feature>